<dbReference type="GO" id="GO:0042981">
    <property type="term" value="P:regulation of apoptotic process"/>
    <property type="evidence" value="ECO:0007669"/>
    <property type="project" value="InterPro"/>
</dbReference>
<evidence type="ECO:0000313" key="6">
    <source>
        <dbReference type="RefSeq" id="XP_022319891.1"/>
    </source>
</evidence>
<dbReference type="RefSeq" id="XP_022319891.1">
    <property type="nucleotide sequence ID" value="XM_022464183.1"/>
</dbReference>
<dbReference type="RefSeq" id="XP_022319889.1">
    <property type="nucleotide sequence ID" value="XM_022464181.1"/>
</dbReference>
<name>A0A8B8CZG4_CRAVI</name>
<feature type="compositionally biased region" description="Acidic residues" evidence="1">
    <location>
        <begin position="133"/>
        <end position="142"/>
    </location>
</feature>
<reference evidence="3 4" key="1">
    <citation type="submission" date="2025-04" db="UniProtKB">
        <authorList>
            <consortium name="RefSeq"/>
        </authorList>
    </citation>
    <scope>IDENTIFICATION</scope>
    <source>
        <tissue evidence="3 4">Whole sample</tissue>
    </source>
</reference>
<feature type="compositionally biased region" description="Polar residues" evidence="1">
    <location>
        <begin position="161"/>
        <end position="171"/>
    </location>
</feature>
<dbReference type="PANTHER" id="PTHR14740">
    <property type="entry name" value="CASPASE ACTIVITY AND APOPTOSIS INHIBITOR 1"/>
    <property type="match status" value="1"/>
</dbReference>
<gene>
    <name evidence="3 4 5 6 7" type="primary">LOC111122401</name>
</gene>
<evidence type="ECO:0000313" key="5">
    <source>
        <dbReference type="RefSeq" id="XP_022319890.1"/>
    </source>
</evidence>
<evidence type="ECO:0000313" key="7">
    <source>
        <dbReference type="RefSeq" id="XP_022319892.1"/>
    </source>
</evidence>
<keyword evidence="2" id="KW-1185">Reference proteome</keyword>
<dbReference type="Pfam" id="PF15335">
    <property type="entry name" value="CAAP1"/>
    <property type="match status" value="1"/>
</dbReference>
<evidence type="ECO:0000313" key="3">
    <source>
        <dbReference type="RefSeq" id="XP_022319888.1"/>
    </source>
</evidence>
<accession>A0A8B8CZG4</accession>
<protein>
    <submittedName>
        <fullName evidence="3 4">Caspase activity and apoptosis inhibitor 1-like</fullName>
    </submittedName>
</protein>
<dbReference type="RefSeq" id="XP_022319890.1">
    <property type="nucleotide sequence ID" value="XM_022464182.1"/>
</dbReference>
<dbReference type="RefSeq" id="XP_022319892.1">
    <property type="nucleotide sequence ID" value="XM_022464184.1"/>
</dbReference>
<dbReference type="OrthoDB" id="10064012at2759"/>
<dbReference type="AlphaFoldDB" id="A0A8B8CZG4"/>
<proteinExistence type="predicted"/>
<dbReference type="InterPro" id="IPR038991">
    <property type="entry name" value="CAAP1"/>
</dbReference>
<dbReference type="RefSeq" id="XP_022319888.1">
    <property type="nucleotide sequence ID" value="XM_022464180.1"/>
</dbReference>
<feature type="region of interest" description="Disordered" evidence="1">
    <location>
        <begin position="1"/>
        <end position="52"/>
    </location>
</feature>
<evidence type="ECO:0000313" key="2">
    <source>
        <dbReference type="Proteomes" id="UP000694844"/>
    </source>
</evidence>
<evidence type="ECO:0000313" key="4">
    <source>
        <dbReference type="RefSeq" id="XP_022319889.1"/>
    </source>
</evidence>
<dbReference type="GeneID" id="111122401"/>
<organism evidence="2 6">
    <name type="scientific">Crassostrea virginica</name>
    <name type="common">Eastern oyster</name>
    <dbReference type="NCBI Taxonomy" id="6565"/>
    <lineage>
        <taxon>Eukaryota</taxon>
        <taxon>Metazoa</taxon>
        <taxon>Spiralia</taxon>
        <taxon>Lophotrochozoa</taxon>
        <taxon>Mollusca</taxon>
        <taxon>Bivalvia</taxon>
        <taxon>Autobranchia</taxon>
        <taxon>Pteriomorphia</taxon>
        <taxon>Ostreida</taxon>
        <taxon>Ostreoidea</taxon>
        <taxon>Ostreidae</taxon>
        <taxon>Crassostrea</taxon>
    </lineage>
</organism>
<dbReference type="KEGG" id="cvn:111122401"/>
<sequence>MSAKKMVADSTQADPDPLLVTSKRKKNSQKKKKHQSTKKKKSAKVEDEDSDLDLEKGLSSIGAYLNNRQEMVEQMFHSLRGATLKRHIPDILKEMTIEELKEKCVEQLEVMSKKRIKRILAGDDPASISSSGTEDENSDEEYNNSGQQLKEASPEVEDTAVDSTSCPSDGTQDLAEGEMGDIETQTERQTRRMERHRVMVRLTLETVLQTRRGRRERGSCL</sequence>
<feature type="compositionally biased region" description="Basic residues" evidence="1">
    <location>
        <begin position="22"/>
        <end position="42"/>
    </location>
</feature>
<dbReference type="PANTHER" id="PTHR14740:SF3">
    <property type="entry name" value="CASPASE ACTIVITY AND APOPTOSIS INHIBITOR 1"/>
    <property type="match status" value="1"/>
</dbReference>
<feature type="region of interest" description="Disordered" evidence="1">
    <location>
        <begin position="123"/>
        <end position="194"/>
    </location>
</feature>
<dbReference type="Proteomes" id="UP000694844">
    <property type="component" value="Chromosome 2"/>
</dbReference>
<evidence type="ECO:0000256" key="1">
    <source>
        <dbReference type="SAM" id="MobiDB-lite"/>
    </source>
</evidence>